<dbReference type="RefSeq" id="WP_013149405.1">
    <property type="nucleotide sequence ID" value="NC_014207.1"/>
</dbReference>
<dbReference type="AlphaFoldDB" id="D7DP69"/>
<dbReference type="eggNOG" id="COG3932">
    <property type="taxonomic scope" value="Bacteria"/>
</dbReference>
<dbReference type="InterPro" id="IPR010331">
    <property type="entry name" value="ExoD"/>
</dbReference>
<organism evidence="2 3">
    <name type="scientific">Methylotenera versatilis (strain 301)</name>
    <dbReference type="NCBI Taxonomy" id="666681"/>
    <lineage>
        <taxon>Bacteria</taxon>
        <taxon>Pseudomonadati</taxon>
        <taxon>Pseudomonadota</taxon>
        <taxon>Betaproteobacteria</taxon>
        <taxon>Nitrosomonadales</taxon>
        <taxon>Methylophilaceae</taxon>
        <taxon>Methylotenera</taxon>
    </lineage>
</organism>
<feature type="transmembrane region" description="Helical" evidence="1">
    <location>
        <begin position="133"/>
        <end position="155"/>
    </location>
</feature>
<evidence type="ECO:0000313" key="2">
    <source>
        <dbReference type="EMBL" id="ADI31100.1"/>
    </source>
</evidence>
<dbReference type="Proteomes" id="UP000000383">
    <property type="component" value="Chromosome"/>
</dbReference>
<name>D7DP69_METV0</name>
<evidence type="ECO:0000313" key="3">
    <source>
        <dbReference type="Proteomes" id="UP000000383"/>
    </source>
</evidence>
<dbReference type="Pfam" id="PF06055">
    <property type="entry name" value="ExoD"/>
    <property type="match status" value="1"/>
</dbReference>
<gene>
    <name evidence="2" type="ordered locus">M301_2746</name>
</gene>
<keyword evidence="1" id="KW-1133">Transmembrane helix</keyword>
<dbReference type="PANTHER" id="PTHR41795:SF1">
    <property type="entry name" value="EXOPOLYSACCHARIDE SYNTHESIS PROTEIN"/>
    <property type="match status" value="1"/>
</dbReference>
<reference evidence="2 3" key="2">
    <citation type="journal article" date="2011" name="J. Bacteriol.">
        <title>Genomes of three methylotrophs from a single niche uncover genetic and metabolic divergence of Methylophilaceae.</title>
        <authorList>
            <person name="Lapidus A."/>
            <person name="Clum A."/>
            <person name="Labutti K."/>
            <person name="Kaluzhnaya M.G."/>
            <person name="Lim S."/>
            <person name="Beck D.A."/>
            <person name="Glavina Del Rio T."/>
            <person name="Nolan M."/>
            <person name="Mavromatis K."/>
            <person name="Huntemann M."/>
            <person name="Lucas S."/>
            <person name="Lidstrom M.E."/>
            <person name="Ivanova N."/>
            <person name="Chistoserdova L."/>
        </authorList>
    </citation>
    <scope>NUCLEOTIDE SEQUENCE [LARGE SCALE GENOMIC DNA]</scope>
    <source>
        <strain evidence="2 3">301</strain>
    </source>
</reference>
<proteinExistence type="predicted"/>
<evidence type="ECO:0000256" key="1">
    <source>
        <dbReference type="SAM" id="Phobius"/>
    </source>
</evidence>
<accession>D7DP69</accession>
<dbReference type="EMBL" id="CP002056">
    <property type="protein sequence ID" value="ADI31100.1"/>
    <property type="molecule type" value="Genomic_DNA"/>
</dbReference>
<dbReference type="STRING" id="666681.M301_2746"/>
<feature type="transmembrane region" description="Helical" evidence="1">
    <location>
        <begin position="56"/>
        <end position="77"/>
    </location>
</feature>
<dbReference type="PIRSF" id="PIRSF033239">
    <property type="entry name" value="ExoD"/>
    <property type="match status" value="1"/>
</dbReference>
<reference evidence="3" key="1">
    <citation type="submission" date="2010-05" db="EMBL/GenBank/DDBJ databases">
        <title>Complete sequence of Methylotenera sp. 301.</title>
        <authorList>
            <person name="Lucas S."/>
            <person name="Copeland A."/>
            <person name="Lapidus A."/>
            <person name="Cheng J.-F."/>
            <person name="Bruce D."/>
            <person name="Goodwin L."/>
            <person name="Pitluck S."/>
            <person name="Clum A."/>
            <person name="Land M."/>
            <person name="Hauser L."/>
            <person name="Kyrpides N."/>
            <person name="Ivanova N."/>
            <person name="Chistoservova L."/>
            <person name="Kalyuzhnaya M."/>
            <person name="Woyke T."/>
        </authorList>
    </citation>
    <scope>NUCLEOTIDE SEQUENCE [LARGE SCALE GENOMIC DNA]</scope>
    <source>
        <strain evidence="3">301</strain>
    </source>
</reference>
<keyword evidence="1" id="KW-0472">Membrane</keyword>
<dbReference type="KEGG" id="meh:M301_2746"/>
<keyword evidence="1" id="KW-0812">Transmembrane</keyword>
<dbReference type="HOGENOM" id="CLU_093444_0_1_4"/>
<keyword evidence="3" id="KW-1185">Reference proteome</keyword>
<sequence>MTQTASGYDDLVATLNLFAAPVALEPLAFGTAIDQLGADAYTLTATITVLPFLQPFPLGVFALVGSAAFLALGMQLFRGEQNLSLPNKIRNLTLSLRTRQVLVNTCLKIMHFFHRFTKPRLRFLVEGKLGQQVGGFIFLAVGVIVAIPLAGMPFKNLFPSLAVLFYCTGETEHDGLMAIFSLICIALSIILYSIVLYIAWKFGAAAIHHFFWK</sequence>
<feature type="transmembrane region" description="Helical" evidence="1">
    <location>
        <begin position="175"/>
        <end position="200"/>
    </location>
</feature>
<dbReference type="PANTHER" id="PTHR41795">
    <property type="entry name" value="EXOPOLYSACCHARIDE SYNTHESIS PROTEIN"/>
    <property type="match status" value="1"/>
</dbReference>
<protein>
    <submittedName>
        <fullName evidence="2">Exopolysaccharide synthesis ExoD</fullName>
    </submittedName>
</protein>